<dbReference type="PRINTS" id="PR00080">
    <property type="entry name" value="SDRFAMILY"/>
</dbReference>
<protein>
    <submittedName>
        <fullName evidence="4">Acetoacetyl-CoA reductase</fullName>
        <ecNumber evidence="4">1.1.1.36</ecNumber>
    </submittedName>
</protein>
<dbReference type="InterPro" id="IPR020904">
    <property type="entry name" value="Sc_DH/Rdtase_CS"/>
</dbReference>
<evidence type="ECO:0000256" key="2">
    <source>
        <dbReference type="ARBA" id="ARBA00023002"/>
    </source>
</evidence>
<proteinExistence type="inferred from homology"/>
<dbReference type="GO" id="GO:0005737">
    <property type="term" value="C:cytoplasm"/>
    <property type="evidence" value="ECO:0007669"/>
    <property type="project" value="InterPro"/>
</dbReference>
<dbReference type="SMART" id="SM00822">
    <property type="entry name" value="PKS_KR"/>
    <property type="match status" value="1"/>
</dbReference>
<dbReference type="Gene3D" id="3.40.50.720">
    <property type="entry name" value="NAD(P)-binding Rossmann-like Domain"/>
    <property type="match status" value="1"/>
</dbReference>
<dbReference type="GO" id="GO:0042619">
    <property type="term" value="P:poly-hydroxybutyrate biosynthetic process"/>
    <property type="evidence" value="ECO:0007669"/>
    <property type="project" value="InterPro"/>
</dbReference>
<accession>A0A1J5Q531</accession>
<dbReference type="EMBL" id="MLJW01003917">
    <property type="protein sequence ID" value="OIQ71013.1"/>
    <property type="molecule type" value="Genomic_DNA"/>
</dbReference>
<gene>
    <name evidence="4" type="primary">phbB_12</name>
    <name evidence="4" type="ORF">GALL_473730</name>
</gene>
<dbReference type="SUPFAM" id="SSF51735">
    <property type="entry name" value="NAD(P)-binding Rossmann-fold domains"/>
    <property type="match status" value="1"/>
</dbReference>
<dbReference type="InterPro" id="IPR011283">
    <property type="entry name" value="Acetoacetyl-CoA_reductase"/>
</dbReference>
<dbReference type="PANTHER" id="PTHR42879:SF2">
    <property type="entry name" value="3-OXOACYL-[ACYL-CARRIER-PROTEIN] REDUCTASE FABG"/>
    <property type="match status" value="1"/>
</dbReference>
<organism evidence="4">
    <name type="scientific">mine drainage metagenome</name>
    <dbReference type="NCBI Taxonomy" id="410659"/>
    <lineage>
        <taxon>unclassified sequences</taxon>
        <taxon>metagenomes</taxon>
        <taxon>ecological metagenomes</taxon>
    </lineage>
</organism>
<keyword evidence="2 4" id="KW-0560">Oxidoreductase</keyword>
<evidence type="ECO:0000259" key="3">
    <source>
        <dbReference type="SMART" id="SM00822"/>
    </source>
</evidence>
<dbReference type="InterPro" id="IPR057326">
    <property type="entry name" value="KR_dom"/>
</dbReference>
<dbReference type="InterPro" id="IPR036291">
    <property type="entry name" value="NAD(P)-bd_dom_sf"/>
</dbReference>
<dbReference type="AlphaFoldDB" id="A0A1J5Q531"/>
<dbReference type="PRINTS" id="PR00081">
    <property type="entry name" value="GDHRDH"/>
</dbReference>
<dbReference type="NCBIfam" id="NF009464">
    <property type="entry name" value="PRK12824.1"/>
    <property type="match status" value="1"/>
</dbReference>
<dbReference type="InterPro" id="IPR002347">
    <property type="entry name" value="SDR_fam"/>
</dbReference>
<dbReference type="Pfam" id="PF13561">
    <property type="entry name" value="adh_short_C2"/>
    <property type="match status" value="1"/>
</dbReference>
<comment type="caution">
    <text evidence="4">The sequence shown here is derived from an EMBL/GenBank/DDBJ whole genome shotgun (WGS) entry which is preliminary data.</text>
</comment>
<dbReference type="GO" id="GO:0018454">
    <property type="term" value="F:acetoacetyl-CoA reductase activity"/>
    <property type="evidence" value="ECO:0007669"/>
    <property type="project" value="UniProtKB-EC"/>
</dbReference>
<evidence type="ECO:0000256" key="1">
    <source>
        <dbReference type="ARBA" id="ARBA00006484"/>
    </source>
</evidence>
<dbReference type="InterPro" id="IPR050259">
    <property type="entry name" value="SDR"/>
</dbReference>
<sequence length="241" mass="25075">MARVALVTGGTRGIGASISQALKAAGCKVAASYAGNDAAAQKFKADTGIPVYKWDVSSFDACVAGVKQVEADLAPVDVLVNNAGITRDGAFHKMTLEQWNAVINTNLGSLFNMTRQVIEGMRARKFGRIINISSINGQKGQMGQTNYSAAKAGVIGFTKALALENAKKGVTVNCICPGYIDTEMVQAVPENVLASIIGQIPVGRLGRGEEIADMVAFLAGEHAGYVTGSTLSLNGGQYMAG</sequence>
<dbReference type="NCBIfam" id="TIGR01829">
    <property type="entry name" value="AcAcCoA_reduct"/>
    <property type="match status" value="1"/>
</dbReference>
<dbReference type="CDD" id="cd05333">
    <property type="entry name" value="BKR_SDR_c"/>
    <property type="match status" value="1"/>
</dbReference>
<dbReference type="NCBIfam" id="NF009466">
    <property type="entry name" value="PRK12826.1-2"/>
    <property type="match status" value="1"/>
</dbReference>
<comment type="similarity">
    <text evidence="1">Belongs to the short-chain dehydrogenases/reductases (SDR) family.</text>
</comment>
<dbReference type="EC" id="1.1.1.36" evidence="4"/>
<dbReference type="GO" id="GO:0032787">
    <property type="term" value="P:monocarboxylic acid metabolic process"/>
    <property type="evidence" value="ECO:0007669"/>
    <property type="project" value="UniProtKB-ARBA"/>
</dbReference>
<dbReference type="PANTHER" id="PTHR42879">
    <property type="entry name" value="3-OXOACYL-(ACYL-CARRIER-PROTEIN) REDUCTASE"/>
    <property type="match status" value="1"/>
</dbReference>
<evidence type="ECO:0000313" key="4">
    <source>
        <dbReference type="EMBL" id="OIQ71013.1"/>
    </source>
</evidence>
<reference evidence="4" key="1">
    <citation type="submission" date="2016-10" db="EMBL/GenBank/DDBJ databases">
        <title>Sequence of Gallionella enrichment culture.</title>
        <authorList>
            <person name="Poehlein A."/>
            <person name="Muehling M."/>
            <person name="Daniel R."/>
        </authorList>
    </citation>
    <scope>NUCLEOTIDE SEQUENCE</scope>
</reference>
<dbReference type="PROSITE" id="PS00061">
    <property type="entry name" value="ADH_SHORT"/>
    <property type="match status" value="1"/>
</dbReference>
<feature type="domain" description="Ketoreductase" evidence="3">
    <location>
        <begin position="3"/>
        <end position="178"/>
    </location>
</feature>
<dbReference type="FunFam" id="3.40.50.720:FF:000173">
    <property type="entry name" value="3-oxoacyl-[acyl-carrier protein] reductase"/>
    <property type="match status" value="1"/>
</dbReference>
<name>A0A1J5Q531_9ZZZZ</name>